<comment type="catalytic activity">
    <reaction evidence="2">
        <text>Hydrolysis of terminal, non-reducing (1-&gt;4)-linked alpha-D-glucose residues with release of alpha-D-glucose.</text>
        <dbReference type="EC" id="3.2.1.20"/>
    </reaction>
</comment>
<evidence type="ECO:0000256" key="19">
    <source>
        <dbReference type="SAM" id="SignalP"/>
    </source>
</evidence>
<keyword evidence="24" id="KW-1185">Reference proteome</keyword>
<dbReference type="EMBL" id="JAVDPF010000023">
    <property type="protein sequence ID" value="KAL1872874.1"/>
    <property type="molecule type" value="Genomic_DNA"/>
</dbReference>
<dbReference type="CDD" id="cd14752">
    <property type="entry name" value="GH31_N"/>
    <property type="match status" value="1"/>
</dbReference>
<evidence type="ECO:0000313" key="23">
    <source>
        <dbReference type="EMBL" id="KAL1872874.1"/>
    </source>
</evidence>
<feature type="compositionally biased region" description="Pro residues" evidence="18">
    <location>
        <begin position="459"/>
        <end position="475"/>
    </location>
</feature>
<keyword evidence="8" id="KW-0964">Secreted</keyword>
<evidence type="ECO:0000256" key="10">
    <source>
        <dbReference type="ARBA" id="ARBA00022801"/>
    </source>
</evidence>
<evidence type="ECO:0000256" key="9">
    <source>
        <dbReference type="ARBA" id="ARBA00022729"/>
    </source>
</evidence>
<evidence type="ECO:0000256" key="15">
    <source>
        <dbReference type="ARBA" id="ARBA00023326"/>
    </source>
</evidence>
<dbReference type="EC" id="3.2.1.21" evidence="6"/>
<evidence type="ECO:0000256" key="13">
    <source>
        <dbReference type="ARBA" id="ARBA00023295"/>
    </source>
</evidence>
<keyword evidence="15" id="KW-0624">Polysaccharide degradation</keyword>
<dbReference type="InterPro" id="IPR017853">
    <property type="entry name" value="GH"/>
</dbReference>
<evidence type="ECO:0000256" key="11">
    <source>
        <dbReference type="ARBA" id="ARBA00023180"/>
    </source>
</evidence>
<dbReference type="Gene3D" id="3.20.20.80">
    <property type="entry name" value="Glycosidases"/>
    <property type="match status" value="1"/>
</dbReference>
<feature type="domain" description="Glycoside hydrolase family 31 N-terminal" evidence="21">
    <location>
        <begin position="83"/>
        <end position="221"/>
    </location>
</feature>
<reference evidence="23 24" key="1">
    <citation type="journal article" date="2024" name="IMA Fungus">
        <title>IMA Genome - F19 : A genome assembly and annotation guide to empower mycologists, including annotated draft genome sequences of Ceratocystis pirilliformis, Diaporthe australafricana, Fusarium ophioides, Paecilomyces lecythidis, and Sporothrix stenoceras.</title>
        <authorList>
            <person name="Aylward J."/>
            <person name="Wilson A.M."/>
            <person name="Visagie C.M."/>
            <person name="Spraker J."/>
            <person name="Barnes I."/>
            <person name="Buitendag C."/>
            <person name="Ceriani C."/>
            <person name="Del Mar Angel L."/>
            <person name="du Plessis D."/>
            <person name="Fuchs T."/>
            <person name="Gasser K."/>
            <person name="Kramer D."/>
            <person name="Li W."/>
            <person name="Munsamy K."/>
            <person name="Piso A."/>
            <person name="Price J.L."/>
            <person name="Sonnekus B."/>
            <person name="Thomas C."/>
            <person name="van der Nest A."/>
            <person name="van Dijk A."/>
            <person name="van Heerden A."/>
            <person name="van Vuuren N."/>
            <person name="Yilmaz N."/>
            <person name="Duong T.A."/>
            <person name="van der Merwe N.A."/>
            <person name="Wingfield M.J."/>
            <person name="Wingfield B.D."/>
        </authorList>
    </citation>
    <scope>NUCLEOTIDE SEQUENCE [LARGE SCALE GENOMIC DNA]</scope>
    <source>
        <strain evidence="23 24">CMW 18167</strain>
    </source>
</reference>
<evidence type="ECO:0000256" key="1">
    <source>
        <dbReference type="ARBA" id="ARBA00000448"/>
    </source>
</evidence>
<dbReference type="SUPFAM" id="SSF74650">
    <property type="entry name" value="Galactose mutarotase-like"/>
    <property type="match status" value="1"/>
</dbReference>
<evidence type="ECO:0000256" key="3">
    <source>
        <dbReference type="ARBA" id="ARBA00004613"/>
    </source>
</evidence>
<dbReference type="Gene3D" id="2.60.40.1180">
    <property type="entry name" value="Golgi alpha-mannosidase II"/>
    <property type="match status" value="2"/>
</dbReference>
<feature type="signal peptide" evidence="19">
    <location>
        <begin position="1"/>
        <end position="17"/>
    </location>
</feature>
<dbReference type="PANTHER" id="PTHR22762:SF67">
    <property type="entry name" value="ALPHA_BETA-GLUCOSIDASE AGDC-RELATED"/>
    <property type="match status" value="1"/>
</dbReference>
<evidence type="ECO:0000256" key="18">
    <source>
        <dbReference type="SAM" id="MobiDB-lite"/>
    </source>
</evidence>
<dbReference type="PROSITE" id="PS00129">
    <property type="entry name" value="GLYCOSYL_HYDROL_F31_1"/>
    <property type="match status" value="1"/>
</dbReference>
<dbReference type="SUPFAM" id="SSF51445">
    <property type="entry name" value="(Trans)glycosidases"/>
    <property type="match status" value="1"/>
</dbReference>
<evidence type="ECO:0000256" key="14">
    <source>
        <dbReference type="ARBA" id="ARBA00023316"/>
    </source>
</evidence>
<dbReference type="PANTHER" id="PTHR22762">
    <property type="entry name" value="ALPHA-GLUCOSIDASE"/>
    <property type="match status" value="1"/>
</dbReference>
<evidence type="ECO:0000259" key="21">
    <source>
        <dbReference type="Pfam" id="PF13802"/>
    </source>
</evidence>
<evidence type="ECO:0000313" key="24">
    <source>
        <dbReference type="Proteomes" id="UP001583193"/>
    </source>
</evidence>
<evidence type="ECO:0000259" key="22">
    <source>
        <dbReference type="Pfam" id="PF21365"/>
    </source>
</evidence>
<keyword evidence="13 17" id="KW-0326">Glycosidase</keyword>
<dbReference type="Pfam" id="PF13802">
    <property type="entry name" value="Gal_mutarotas_2"/>
    <property type="match status" value="1"/>
</dbReference>
<comment type="subcellular location">
    <subcellularLocation>
        <location evidence="3">Secreted</location>
    </subcellularLocation>
</comment>
<evidence type="ECO:0000256" key="8">
    <source>
        <dbReference type="ARBA" id="ARBA00022525"/>
    </source>
</evidence>
<proteinExistence type="inferred from homology"/>
<keyword evidence="9 19" id="KW-0732">Signal</keyword>
<dbReference type="Gene3D" id="2.60.40.1760">
    <property type="entry name" value="glycosyl hydrolase (family 31)"/>
    <property type="match status" value="1"/>
</dbReference>
<dbReference type="Proteomes" id="UP001583193">
    <property type="component" value="Unassembled WGS sequence"/>
</dbReference>
<accession>A0ABR3XAB6</accession>
<feature type="domain" description="Glycoside hydrolase family 31 TIM barrel" evidence="20">
    <location>
        <begin position="269"/>
        <end position="683"/>
    </location>
</feature>
<keyword evidence="10 17" id="KW-0378">Hydrolase</keyword>
<evidence type="ECO:0000256" key="6">
    <source>
        <dbReference type="ARBA" id="ARBA00012744"/>
    </source>
</evidence>
<evidence type="ECO:0000256" key="16">
    <source>
        <dbReference type="ARBA" id="ARBA00025512"/>
    </source>
</evidence>
<dbReference type="InterPro" id="IPR025887">
    <property type="entry name" value="Glyco_hydro_31_N_dom"/>
</dbReference>
<comment type="caution">
    <text evidence="23">The sequence shown here is derived from an EMBL/GenBank/DDBJ whole genome shotgun (WGS) entry which is preliminary data.</text>
</comment>
<dbReference type="EC" id="3.2.1.20" evidence="5"/>
<gene>
    <name evidence="23" type="ORF">Plec18167_006524</name>
</gene>
<feature type="domain" description="Glycosyl hydrolase family 31 C-terminal" evidence="22">
    <location>
        <begin position="691"/>
        <end position="779"/>
    </location>
</feature>
<keyword evidence="12" id="KW-0119">Carbohydrate metabolism</keyword>
<evidence type="ECO:0000256" key="7">
    <source>
        <dbReference type="ARBA" id="ARBA00014002"/>
    </source>
</evidence>
<comment type="function">
    <text evidence="16">Glucosidase involved in the degradation of cellulosic biomass. Has both alpha- and beta-glucosidase activity.</text>
</comment>
<dbReference type="InterPro" id="IPR000322">
    <property type="entry name" value="Glyco_hydro_31_TIM"/>
</dbReference>
<comment type="similarity">
    <text evidence="4 17">Belongs to the glycosyl hydrolase 31 family.</text>
</comment>
<keyword evidence="11" id="KW-0325">Glycoprotein</keyword>
<feature type="region of interest" description="Disordered" evidence="18">
    <location>
        <begin position="453"/>
        <end position="509"/>
    </location>
</feature>
<evidence type="ECO:0000259" key="20">
    <source>
        <dbReference type="Pfam" id="PF01055"/>
    </source>
</evidence>
<dbReference type="InterPro" id="IPR013780">
    <property type="entry name" value="Glyco_hydro_b"/>
</dbReference>
<evidence type="ECO:0000256" key="17">
    <source>
        <dbReference type="RuleBase" id="RU361185"/>
    </source>
</evidence>
<evidence type="ECO:0000256" key="4">
    <source>
        <dbReference type="ARBA" id="ARBA00007806"/>
    </source>
</evidence>
<sequence length="903" mass="100941">MHCIAFISFVSGAVALAANYVSLPLEKCPGYKAFNVKDSGNTLTADLKLAGKPCNTYGIDIKDLKLEVEYQTDTRLRVAIYDTDKEVYQVPESVFPRPEFKSGPALKESALKFNFKESPFSFSVERKDTKEVLFDTAGSELVFQSQYLNLRTSLPENPNLYGLGEHSDSLHLETTNYTRTLWSHDAYGIPTHTNLYGNHPIYIDHRGQSGTHGVFLLNSNGMDVKINKTDDGEQYLEYNTLGGVFDFYFLAGPTPKDVSAQYSGVVGLPAMQSYWTFGFHQCRYGYRDVFEVAEVVYNYSKADIPLETMWTDIDYMDGREVFTLDPERFPLEKMRELVNYLHQHQQHYIVMVDPAVKYGGNDAFYRGQQQDAFLKNADGSLYQVLILILGGVVWPGATVFPDWFHENTPSWWNGEFNTFFNPETGVNIDGLWIDMNEASNFCPWPCADPQAYAEENDYPPAPPPARASNPRPLPGFPSDFQPSGSRMSQRRAPNDPPQKLGLPGRNLTNPPYQIHNAAGSISNLTIRTDLTHAGGYADYDTHNLYGTMMSSASRDAMQQRRPAVRPLVITRSTFAGAGAHVGHWLGDNVSNWDKYRISIAEQLSFSAIFQIPMVGSDVCGYSGATTEELCARWTTLGAFSPFFRNHNELGNPPQEFYRWASVAEAARKVINIRYRLLDYLYTAFHQQTTTGEPFLQPMFYLYPEDPNTFAIDLQFFYGDAILVSPVTSNGSTSVEAYFPDDIFYNWYTGTPLRGHGTNITLTDIDITSIPLHIRGGTIIPVRSSGANTTTELRAKGFDIIIAPGLDGTAAGSLYMDDGDSLSQPATLTIAFEYSHGIFRLDGAFGYRAGVQIESVTLLGQDNEHKSLRSGLVDGIEYRYNVEAKSVTAEVQLDLDKPSEVSFV</sequence>
<dbReference type="CDD" id="cd06602">
    <property type="entry name" value="GH31_MGAM_SI_GAA"/>
    <property type="match status" value="1"/>
</dbReference>
<protein>
    <recommendedName>
        <fullName evidence="7">Probable alpha/beta-glucosidase agdC</fullName>
        <ecNumber evidence="5">3.2.1.20</ecNumber>
        <ecNumber evidence="6">3.2.1.21</ecNumber>
    </recommendedName>
</protein>
<dbReference type="SUPFAM" id="SSF51011">
    <property type="entry name" value="Glycosyl hydrolase domain"/>
    <property type="match status" value="1"/>
</dbReference>
<keyword evidence="14" id="KW-0961">Cell wall biogenesis/degradation</keyword>
<name>A0ABR3XAB6_9EURO</name>
<organism evidence="23 24">
    <name type="scientific">Paecilomyces lecythidis</name>
    <dbReference type="NCBI Taxonomy" id="3004212"/>
    <lineage>
        <taxon>Eukaryota</taxon>
        <taxon>Fungi</taxon>
        <taxon>Dikarya</taxon>
        <taxon>Ascomycota</taxon>
        <taxon>Pezizomycotina</taxon>
        <taxon>Eurotiomycetes</taxon>
        <taxon>Eurotiomycetidae</taxon>
        <taxon>Eurotiales</taxon>
        <taxon>Thermoascaceae</taxon>
        <taxon>Paecilomyces</taxon>
    </lineage>
</organism>
<dbReference type="InterPro" id="IPR011013">
    <property type="entry name" value="Gal_mutarotase_sf_dom"/>
</dbReference>
<dbReference type="InterPro" id="IPR048395">
    <property type="entry name" value="Glyco_hydro_31_C"/>
</dbReference>
<dbReference type="Pfam" id="PF01055">
    <property type="entry name" value="Glyco_hydro_31_2nd"/>
    <property type="match status" value="1"/>
</dbReference>
<evidence type="ECO:0000256" key="2">
    <source>
        <dbReference type="ARBA" id="ARBA00001657"/>
    </source>
</evidence>
<comment type="catalytic activity">
    <reaction evidence="1">
        <text>Hydrolysis of terminal, non-reducing beta-D-glucosyl residues with release of beta-D-glucose.</text>
        <dbReference type="EC" id="3.2.1.21"/>
    </reaction>
</comment>
<dbReference type="InterPro" id="IPR030458">
    <property type="entry name" value="Glyco_hydro_31_AS"/>
</dbReference>
<evidence type="ECO:0000256" key="5">
    <source>
        <dbReference type="ARBA" id="ARBA00012741"/>
    </source>
</evidence>
<dbReference type="Pfam" id="PF21365">
    <property type="entry name" value="Glyco_hydro_31_3rd"/>
    <property type="match status" value="1"/>
</dbReference>
<feature type="chain" id="PRO_5047208279" description="Probable alpha/beta-glucosidase agdC" evidence="19">
    <location>
        <begin position="18"/>
        <end position="903"/>
    </location>
</feature>
<evidence type="ECO:0000256" key="12">
    <source>
        <dbReference type="ARBA" id="ARBA00023277"/>
    </source>
</evidence>